<comment type="caution">
    <text evidence="3">The sequence shown here is derived from an EMBL/GenBank/DDBJ whole genome shotgun (WGS) entry which is preliminary data.</text>
</comment>
<name>A0A8B2Z351_9LACO</name>
<keyword evidence="1" id="KW-1133">Transmembrane helix</keyword>
<evidence type="ECO:0000259" key="2">
    <source>
        <dbReference type="Pfam" id="PF13231"/>
    </source>
</evidence>
<dbReference type="AlphaFoldDB" id="A0A8B2Z351"/>
<keyword evidence="1" id="KW-0472">Membrane</keyword>
<evidence type="ECO:0000313" key="3">
    <source>
        <dbReference type="EMBL" id="RGK48291.1"/>
    </source>
</evidence>
<feature type="domain" description="Glycosyltransferase RgtA/B/C/D-like" evidence="2">
    <location>
        <begin position="141"/>
        <end position="283"/>
    </location>
</feature>
<reference evidence="3 4" key="1">
    <citation type="submission" date="2018-08" db="EMBL/GenBank/DDBJ databases">
        <title>A genome reference for cultivated species of the human gut microbiota.</title>
        <authorList>
            <person name="Zou Y."/>
            <person name="Xue W."/>
            <person name="Luo G."/>
        </authorList>
    </citation>
    <scope>NUCLEOTIDE SEQUENCE [LARGE SCALE GENOMIC DNA]</scope>
    <source>
        <strain evidence="3 4">TF10-9AT</strain>
    </source>
</reference>
<feature type="transmembrane region" description="Helical" evidence="1">
    <location>
        <begin position="44"/>
        <end position="64"/>
    </location>
</feature>
<keyword evidence="1" id="KW-0812">Transmembrane</keyword>
<protein>
    <recommendedName>
        <fullName evidence="2">Glycosyltransferase RgtA/B/C/D-like domain-containing protein</fullName>
    </recommendedName>
</protein>
<accession>A0A8B2Z351</accession>
<feature type="transmembrane region" description="Helical" evidence="1">
    <location>
        <begin position="230"/>
        <end position="260"/>
    </location>
</feature>
<sequence length="515" mass="58625">MTKVERILQILISIACMIPLFVVTFITVRYNVFVTDGGSEVVNVAHVPAVLYAVVLVLIVLLLCDRILNRIDSGTFLGVGLFFFAVCGLYLVFNADSFLRADSLFCFQAAGNINAGDFSDFKAGGYVNVYPFQLGWITIERIMLRFSSNITFFYFCFLVISILTILVLWLISREICRRNDVQNITLMLSLAFLPHLFNTLFVYGNVPGYLLFLTAVYFQIRSLRHDRTVYYVLAALLGVAAFVLKNNFEIGLVAMLGIYVLELIRNPRNRKIYTAVALALVLVPASSLVVERCYSSESGTEVSLGSGIPKPAFIAMGMQEGNGRYGWYNDYTLKTYRKEGHDSSRTSAVAERELKKRVRYFGNHPGYARKFYVNKLVSTWGDSLHESVWNGPLDSCGARMYTDVMKWIYHPDTAVHRRLHYFTKIIEMMVMIFTLVATVGLAFGRRHDTAVIYVMLSIVYFTGGFLFHLMWETKAQYTYQYVSMLIPSAALGIVMCREKVGILIDRMIFRLKNRR</sequence>
<feature type="transmembrane region" description="Helical" evidence="1">
    <location>
        <begin position="450"/>
        <end position="471"/>
    </location>
</feature>
<dbReference type="EMBL" id="QSQR01000001">
    <property type="protein sequence ID" value="RGK48291.1"/>
    <property type="molecule type" value="Genomic_DNA"/>
</dbReference>
<gene>
    <name evidence="3" type="ORF">DXD09_00720</name>
</gene>
<feature type="transmembrane region" description="Helical" evidence="1">
    <location>
        <begin position="192"/>
        <end position="218"/>
    </location>
</feature>
<feature type="transmembrane region" description="Helical" evidence="1">
    <location>
        <begin position="76"/>
        <end position="93"/>
    </location>
</feature>
<feature type="transmembrane region" description="Helical" evidence="1">
    <location>
        <begin position="152"/>
        <end position="171"/>
    </location>
</feature>
<proteinExistence type="predicted"/>
<organism evidence="3 4">
    <name type="scientific">Ligilactobacillus ruminis</name>
    <dbReference type="NCBI Taxonomy" id="1623"/>
    <lineage>
        <taxon>Bacteria</taxon>
        <taxon>Bacillati</taxon>
        <taxon>Bacillota</taxon>
        <taxon>Bacilli</taxon>
        <taxon>Lactobacillales</taxon>
        <taxon>Lactobacillaceae</taxon>
        <taxon>Ligilactobacillus</taxon>
    </lineage>
</organism>
<evidence type="ECO:0000313" key="4">
    <source>
        <dbReference type="Proteomes" id="UP000260790"/>
    </source>
</evidence>
<feature type="transmembrane region" description="Helical" evidence="1">
    <location>
        <begin position="421"/>
        <end position="443"/>
    </location>
</feature>
<evidence type="ECO:0000256" key="1">
    <source>
        <dbReference type="SAM" id="Phobius"/>
    </source>
</evidence>
<dbReference type="Pfam" id="PF13231">
    <property type="entry name" value="PMT_2"/>
    <property type="match status" value="1"/>
</dbReference>
<feature type="transmembrane region" description="Helical" evidence="1">
    <location>
        <begin position="7"/>
        <end position="32"/>
    </location>
</feature>
<dbReference type="InterPro" id="IPR038731">
    <property type="entry name" value="RgtA/B/C-like"/>
</dbReference>
<dbReference type="RefSeq" id="WP_117642105.1">
    <property type="nucleotide sequence ID" value="NZ_JAQDYK010000002.1"/>
</dbReference>
<dbReference type="Proteomes" id="UP000260790">
    <property type="component" value="Unassembled WGS sequence"/>
</dbReference>